<dbReference type="SUPFAM" id="SSF47203">
    <property type="entry name" value="Acyl-CoA dehydrogenase C-terminal domain-like"/>
    <property type="match status" value="1"/>
</dbReference>
<dbReference type="PANTHER" id="PTHR43884">
    <property type="entry name" value="ACYL-COA DEHYDROGENASE"/>
    <property type="match status" value="1"/>
</dbReference>
<keyword evidence="2" id="KW-0560">Oxidoreductase</keyword>
<evidence type="ECO:0000313" key="6">
    <source>
        <dbReference type="EMBL" id="QQT01137.1"/>
    </source>
</evidence>
<dbReference type="Pfam" id="PF08028">
    <property type="entry name" value="Acyl-CoA_dh_2"/>
    <property type="match status" value="1"/>
</dbReference>
<dbReference type="InterPro" id="IPR013786">
    <property type="entry name" value="AcylCoA_DH/ox_N"/>
</dbReference>
<evidence type="ECO:0000313" key="7">
    <source>
        <dbReference type="Proteomes" id="UP000595254"/>
    </source>
</evidence>
<dbReference type="Pfam" id="PF02771">
    <property type="entry name" value="Acyl-CoA_dh_N"/>
    <property type="match status" value="1"/>
</dbReference>
<dbReference type="InterPro" id="IPR046373">
    <property type="entry name" value="Acyl-CoA_Oxase/DH_mid-dom_sf"/>
</dbReference>
<evidence type="ECO:0000259" key="5">
    <source>
        <dbReference type="Pfam" id="PF08028"/>
    </source>
</evidence>
<dbReference type="Proteomes" id="UP000595254">
    <property type="component" value="Chromosome"/>
</dbReference>
<keyword evidence="7" id="KW-1185">Reference proteome</keyword>
<keyword evidence="1" id="KW-0285">Flavoprotein</keyword>
<dbReference type="PIRSF" id="PIRSF016578">
    <property type="entry name" value="HsaA"/>
    <property type="match status" value="1"/>
</dbReference>
<dbReference type="InterPro" id="IPR013107">
    <property type="entry name" value="Acyl-CoA_DH_C"/>
</dbReference>
<evidence type="ECO:0000256" key="2">
    <source>
        <dbReference type="ARBA" id="ARBA00023002"/>
    </source>
</evidence>
<name>A0A974S0Z1_PERPY</name>
<dbReference type="KEGG" id="ppsr:I6J18_04340"/>
<dbReference type="InterPro" id="IPR037069">
    <property type="entry name" value="AcylCoA_DH/ox_N_sf"/>
</dbReference>
<sequence length="383" mass="42953">MIRLSFYQTSEQKKYIEELGIAIKNFAAREAELDETGDFPFENIKELKNFGYTTLTLPKQYGGRGGSLYDFLLGQERIAMESGATALSIGWHLGSLLEINSKQSWDKEVLEEFYKEVANGALTNRAATEPKTGSPTRGGRPETIAVKEEGGWRINGRKSFTTLSPILDLFLVSAWVPETENIGWFMIHRDTAGVRIEETWNMIAMQGTGSHDLVLEDVWIDNKYYIEKMRAPAKTGAPWLLHIPACYIGIAASARNEAIAFAKEYSPNSLPGPIAELPNIQRTIGEIELELSQARHYLYSVAEKWETKPEEREEIAKEFGAVKMAVTNAALSIVDKAMRVVGAKSLQRSNPLQRHYRNVRAGLHNPPMDDATISLLAKRVLFE</sequence>
<evidence type="ECO:0000259" key="4">
    <source>
        <dbReference type="Pfam" id="PF02771"/>
    </source>
</evidence>
<dbReference type="GO" id="GO:0050660">
    <property type="term" value="F:flavin adenine dinucleotide binding"/>
    <property type="evidence" value="ECO:0007669"/>
    <property type="project" value="InterPro"/>
</dbReference>
<dbReference type="Gene3D" id="1.10.540.10">
    <property type="entry name" value="Acyl-CoA dehydrogenase/oxidase, N-terminal domain"/>
    <property type="match status" value="1"/>
</dbReference>
<dbReference type="Pfam" id="PF02770">
    <property type="entry name" value="Acyl-CoA_dh_M"/>
    <property type="match status" value="1"/>
</dbReference>
<dbReference type="CDD" id="cd00567">
    <property type="entry name" value="ACAD"/>
    <property type="match status" value="1"/>
</dbReference>
<reference evidence="6 7" key="1">
    <citation type="submission" date="2021-01" db="EMBL/GenBank/DDBJ databases">
        <title>FDA dAtabase for Regulatory Grade micrObial Sequences (FDA-ARGOS): Supporting development and validation of Infectious Disease Dx tests.</title>
        <authorList>
            <person name="Nelson B."/>
            <person name="Plummer A."/>
            <person name="Tallon L."/>
            <person name="Sadzewicz L."/>
            <person name="Zhao X."/>
            <person name="Boylan J."/>
            <person name="Ott S."/>
            <person name="Bowen H."/>
            <person name="Vavikolanu K."/>
            <person name="Mehta A."/>
            <person name="Aluvathingal J."/>
            <person name="Nadendla S."/>
            <person name="Myers T."/>
            <person name="Yan Y."/>
            <person name="Sichtig H."/>
        </authorList>
    </citation>
    <scope>NUCLEOTIDE SEQUENCE [LARGE SCALE GENOMIC DNA]</scope>
    <source>
        <strain evidence="6 7">FDAARGOS_1161</strain>
    </source>
</reference>
<organism evidence="6 7">
    <name type="scientific">Peribacillus psychrosaccharolyticus</name>
    <name type="common">Bacillus psychrosaccharolyticus</name>
    <dbReference type="NCBI Taxonomy" id="1407"/>
    <lineage>
        <taxon>Bacteria</taxon>
        <taxon>Bacillati</taxon>
        <taxon>Bacillota</taxon>
        <taxon>Bacilli</taxon>
        <taxon>Bacillales</taxon>
        <taxon>Bacillaceae</taxon>
        <taxon>Peribacillus</taxon>
    </lineage>
</organism>
<proteinExistence type="predicted"/>
<evidence type="ECO:0000256" key="1">
    <source>
        <dbReference type="ARBA" id="ARBA00022630"/>
    </source>
</evidence>
<dbReference type="Gene3D" id="1.20.140.10">
    <property type="entry name" value="Butyryl-CoA Dehydrogenase, subunit A, domain 3"/>
    <property type="match status" value="1"/>
</dbReference>
<protein>
    <submittedName>
        <fullName evidence="6">Acyl-CoA/acyl-ACP dehydrogenase</fullName>
    </submittedName>
</protein>
<dbReference type="InterPro" id="IPR006091">
    <property type="entry name" value="Acyl-CoA_Oxase/DH_mid-dom"/>
</dbReference>
<evidence type="ECO:0000259" key="3">
    <source>
        <dbReference type="Pfam" id="PF02770"/>
    </source>
</evidence>
<dbReference type="SUPFAM" id="SSF56645">
    <property type="entry name" value="Acyl-CoA dehydrogenase NM domain-like"/>
    <property type="match status" value="1"/>
</dbReference>
<dbReference type="EMBL" id="CP068053">
    <property type="protein sequence ID" value="QQT01137.1"/>
    <property type="molecule type" value="Genomic_DNA"/>
</dbReference>
<feature type="domain" description="Acyl-CoA oxidase/dehydrogenase middle" evidence="3">
    <location>
        <begin position="126"/>
        <end position="218"/>
    </location>
</feature>
<feature type="domain" description="Acyl-CoA dehydrogenase/oxidase N-terminal" evidence="4">
    <location>
        <begin position="24"/>
        <end position="94"/>
    </location>
</feature>
<feature type="domain" description="Acyl-CoA dehydrogenase C-terminal" evidence="5">
    <location>
        <begin position="244"/>
        <end position="362"/>
    </location>
</feature>
<dbReference type="InterPro" id="IPR036250">
    <property type="entry name" value="AcylCo_DH-like_C"/>
</dbReference>
<dbReference type="GO" id="GO:0003995">
    <property type="term" value="F:acyl-CoA dehydrogenase activity"/>
    <property type="evidence" value="ECO:0007669"/>
    <property type="project" value="TreeGrafter"/>
</dbReference>
<gene>
    <name evidence="6" type="ORF">I6J18_04340</name>
</gene>
<dbReference type="PANTHER" id="PTHR43884:SF25">
    <property type="entry name" value="ACYL-COA DEHYDROGENASE YDBM-RELATED"/>
    <property type="match status" value="1"/>
</dbReference>
<dbReference type="Gene3D" id="2.40.110.10">
    <property type="entry name" value="Butyryl-CoA Dehydrogenase, subunit A, domain 2"/>
    <property type="match status" value="1"/>
</dbReference>
<accession>A0A974S0Z1</accession>
<dbReference type="InterPro" id="IPR009100">
    <property type="entry name" value="AcylCoA_DH/oxidase_NM_dom_sf"/>
</dbReference>
<dbReference type="AlphaFoldDB" id="A0A974S0Z1"/>